<evidence type="ECO:0000313" key="11">
    <source>
        <dbReference type="Proteomes" id="UP001354971"/>
    </source>
</evidence>
<evidence type="ECO:0000259" key="9">
    <source>
        <dbReference type="PROSITE" id="PS50928"/>
    </source>
</evidence>
<evidence type="ECO:0000256" key="2">
    <source>
        <dbReference type="ARBA" id="ARBA00022448"/>
    </source>
</evidence>
<sequence>MSEQLAEAFAVLPDYLGGHMRLSMAAIACAILISLPLGILAARRNWLAGPALGFAGTLQTIPGLALLALMVPVLGGAIGFAPAFVALTLYGILPILRNTIVGLQAVDPVVREAARGVGMTRQQALIEVELPLALPTIVAGIRTAVVWVVGAAVLATPVGASSLGNYIFAGLQTRNWTAVLFGCVVSALLAILLDQIVRNYEIAARQRNRMVAGLATLGGVILIGAALAPGWINAGSRQAGENVLVEAVGLEGRTVVVASKPFTEQYILVALMERVLEDEGAIVERRDGLGTAVIFDALANNEIDVSIDYSGTLWTNTLRREDMIGRYRMMAVINAFLLEQYGIYSPGSLGFENAYGFAMSREGAERLGVTSIADLAGQRVTIGADTVFFNRPEWTGTREAYGLQDATPRPMDSTFMYGAVRDGQVDVITAYTTDGRIPAYDLVILEDPRAILPPYDAMILLSPEAAADDAVAAALAPLVNAITPEMMREANRRVDLDGQTPEQAADWLWGEIGG</sequence>
<organism evidence="10 11">
    <name type="scientific">Hyphobacterium lacteum</name>
    <dbReference type="NCBI Taxonomy" id="3116575"/>
    <lineage>
        <taxon>Bacteria</taxon>
        <taxon>Pseudomonadati</taxon>
        <taxon>Pseudomonadota</taxon>
        <taxon>Alphaproteobacteria</taxon>
        <taxon>Maricaulales</taxon>
        <taxon>Maricaulaceae</taxon>
        <taxon>Hyphobacterium</taxon>
    </lineage>
</organism>
<comment type="similarity">
    <text evidence="8">Belongs to the binding-protein-dependent transport system permease family.</text>
</comment>
<evidence type="ECO:0000256" key="4">
    <source>
        <dbReference type="ARBA" id="ARBA00022989"/>
    </source>
</evidence>
<dbReference type="InterPro" id="IPR007210">
    <property type="entry name" value="ABC_Gly_betaine_transp_sub-bd"/>
</dbReference>
<dbReference type="PANTHER" id="PTHR30177:SF4">
    <property type="entry name" value="OSMOPROTECTANT IMPORT PERMEASE PROTEIN OSMW"/>
    <property type="match status" value="1"/>
</dbReference>
<dbReference type="Proteomes" id="UP001354971">
    <property type="component" value="Unassembled WGS sequence"/>
</dbReference>
<reference evidence="10 11" key="1">
    <citation type="submission" date="2024-01" db="EMBL/GenBank/DDBJ databases">
        <title>Hyphobacterium bacterium isolated from marine sediment.</title>
        <authorList>
            <person name="Zhao S."/>
        </authorList>
    </citation>
    <scope>NUCLEOTIDE SEQUENCE [LARGE SCALE GENOMIC DNA]</scope>
    <source>
        <strain evidence="11">HN65</strain>
    </source>
</reference>
<name>A0ABU7LTN1_9PROT</name>
<evidence type="ECO:0000313" key="10">
    <source>
        <dbReference type="EMBL" id="MEE2527257.1"/>
    </source>
</evidence>
<comment type="subcellular location">
    <subcellularLocation>
        <location evidence="1 8">Cell membrane</location>
        <topology evidence="1 8">Multi-pass membrane protein</topology>
    </subcellularLocation>
</comment>
<dbReference type="Gene3D" id="1.10.3720.10">
    <property type="entry name" value="MetI-like"/>
    <property type="match status" value="1"/>
</dbReference>
<accession>A0ABU7LTN1</accession>
<evidence type="ECO:0000256" key="3">
    <source>
        <dbReference type="ARBA" id="ARBA00022692"/>
    </source>
</evidence>
<keyword evidence="11" id="KW-1185">Reference proteome</keyword>
<dbReference type="InterPro" id="IPR035906">
    <property type="entry name" value="MetI-like_sf"/>
</dbReference>
<dbReference type="Gene3D" id="3.40.190.120">
    <property type="entry name" value="Osmoprotection protein (prox), domain 2"/>
    <property type="match status" value="1"/>
</dbReference>
<dbReference type="InterPro" id="IPR051204">
    <property type="entry name" value="ABC_transp_perm/SBD"/>
</dbReference>
<feature type="transmembrane region" description="Helical" evidence="8">
    <location>
        <begin position="77"/>
        <end position="96"/>
    </location>
</feature>
<feature type="transmembrane region" description="Helical" evidence="8">
    <location>
        <begin position="176"/>
        <end position="197"/>
    </location>
</feature>
<keyword evidence="4 8" id="KW-1133">Transmembrane helix</keyword>
<gene>
    <name evidence="10" type="ORF">V0U79_12895</name>
</gene>
<keyword evidence="3 8" id="KW-0812">Transmembrane</keyword>
<dbReference type="Pfam" id="PF04069">
    <property type="entry name" value="OpuAC"/>
    <property type="match status" value="1"/>
</dbReference>
<comment type="similarity">
    <text evidence="7">In the N-terminal section; belongs to the binding-protein-dependent transport system permease family.</text>
</comment>
<dbReference type="Gene3D" id="3.40.190.10">
    <property type="entry name" value="Periplasmic binding protein-like II"/>
    <property type="match status" value="1"/>
</dbReference>
<protein>
    <submittedName>
        <fullName evidence="10">ABC transporter permease/substrate-binding protein</fullName>
    </submittedName>
</protein>
<keyword evidence="5 8" id="KW-0472">Membrane</keyword>
<keyword evidence="2 8" id="KW-0813">Transport</keyword>
<dbReference type="PROSITE" id="PS50928">
    <property type="entry name" value="ABC_TM1"/>
    <property type="match status" value="1"/>
</dbReference>
<dbReference type="InterPro" id="IPR000515">
    <property type="entry name" value="MetI-like"/>
</dbReference>
<feature type="transmembrane region" description="Helical" evidence="8">
    <location>
        <begin position="20"/>
        <end position="40"/>
    </location>
</feature>
<dbReference type="SUPFAM" id="SSF161098">
    <property type="entry name" value="MetI-like"/>
    <property type="match status" value="1"/>
</dbReference>
<dbReference type="Pfam" id="PF00528">
    <property type="entry name" value="BPD_transp_1"/>
    <property type="match status" value="1"/>
</dbReference>
<evidence type="ECO:0000256" key="5">
    <source>
        <dbReference type="ARBA" id="ARBA00023136"/>
    </source>
</evidence>
<dbReference type="RefSeq" id="WP_330199919.1">
    <property type="nucleotide sequence ID" value="NZ_JAZDRP010000010.1"/>
</dbReference>
<dbReference type="SUPFAM" id="SSF53850">
    <property type="entry name" value="Periplasmic binding protein-like II"/>
    <property type="match status" value="1"/>
</dbReference>
<feature type="transmembrane region" description="Helical" evidence="8">
    <location>
        <begin position="52"/>
        <end position="71"/>
    </location>
</feature>
<evidence type="ECO:0000256" key="6">
    <source>
        <dbReference type="ARBA" id="ARBA00035642"/>
    </source>
</evidence>
<comment type="caution">
    <text evidence="10">The sequence shown here is derived from an EMBL/GenBank/DDBJ whole genome shotgun (WGS) entry which is preliminary data.</text>
</comment>
<proteinExistence type="inferred from homology"/>
<dbReference type="CDD" id="cd06261">
    <property type="entry name" value="TM_PBP2"/>
    <property type="match status" value="1"/>
</dbReference>
<dbReference type="PANTHER" id="PTHR30177">
    <property type="entry name" value="GLYCINE BETAINE/L-PROLINE TRANSPORT SYSTEM PERMEASE PROTEIN PROW"/>
    <property type="match status" value="1"/>
</dbReference>
<evidence type="ECO:0000256" key="8">
    <source>
        <dbReference type="RuleBase" id="RU363032"/>
    </source>
</evidence>
<feature type="domain" description="ABC transmembrane type-1" evidence="9">
    <location>
        <begin position="16"/>
        <end position="197"/>
    </location>
</feature>
<feature type="transmembrane region" description="Helical" evidence="8">
    <location>
        <begin position="209"/>
        <end position="232"/>
    </location>
</feature>
<dbReference type="EMBL" id="JAZDRP010000010">
    <property type="protein sequence ID" value="MEE2527257.1"/>
    <property type="molecule type" value="Genomic_DNA"/>
</dbReference>
<comment type="similarity">
    <text evidence="6">In the C-terminal section; belongs to the OsmX family.</text>
</comment>
<evidence type="ECO:0000256" key="1">
    <source>
        <dbReference type="ARBA" id="ARBA00004651"/>
    </source>
</evidence>
<evidence type="ECO:0000256" key="7">
    <source>
        <dbReference type="ARBA" id="ARBA00035652"/>
    </source>
</evidence>